<accession>A0A6A7RZ96</accession>
<dbReference type="InterPro" id="IPR003594">
    <property type="entry name" value="HATPase_dom"/>
</dbReference>
<keyword evidence="6" id="KW-0418">Kinase</keyword>
<dbReference type="PROSITE" id="PS50109">
    <property type="entry name" value="HIS_KIN"/>
    <property type="match status" value="1"/>
</dbReference>
<dbReference type="EMBL" id="PDHS01000478">
    <property type="protein sequence ID" value="MQM32262.1"/>
    <property type="molecule type" value="Genomic_DNA"/>
</dbReference>
<dbReference type="GO" id="GO:0000160">
    <property type="term" value="P:phosphorelay signal transduction system"/>
    <property type="evidence" value="ECO:0007669"/>
    <property type="project" value="UniProtKB-KW"/>
</dbReference>
<dbReference type="SUPFAM" id="SSF55874">
    <property type="entry name" value="ATPase domain of HSP90 chaperone/DNA topoisomerase II/histidine kinase"/>
    <property type="match status" value="1"/>
</dbReference>
<dbReference type="PANTHER" id="PTHR43065">
    <property type="entry name" value="SENSOR HISTIDINE KINASE"/>
    <property type="match status" value="1"/>
</dbReference>
<evidence type="ECO:0000256" key="1">
    <source>
        <dbReference type="ARBA" id="ARBA00000085"/>
    </source>
</evidence>
<evidence type="ECO:0000256" key="6">
    <source>
        <dbReference type="ARBA" id="ARBA00022777"/>
    </source>
</evidence>
<evidence type="ECO:0000256" key="4">
    <source>
        <dbReference type="ARBA" id="ARBA00022679"/>
    </source>
</evidence>
<gene>
    <name evidence="10" type="ORF">CRU78_17850</name>
</gene>
<dbReference type="EC" id="2.7.13.3" evidence="2"/>
<organism evidence="10 11">
    <name type="scientific">Candidatus Accumulibacter phosphatis</name>
    <dbReference type="NCBI Taxonomy" id="327160"/>
    <lineage>
        <taxon>Bacteria</taxon>
        <taxon>Pseudomonadati</taxon>
        <taxon>Pseudomonadota</taxon>
        <taxon>Betaproteobacteria</taxon>
        <taxon>Candidatus Accumulibacter</taxon>
    </lineage>
</organism>
<dbReference type="Gene3D" id="3.30.565.10">
    <property type="entry name" value="Histidine kinase-like ATPase, C-terminal domain"/>
    <property type="match status" value="1"/>
</dbReference>
<evidence type="ECO:0000256" key="8">
    <source>
        <dbReference type="ARBA" id="ARBA00023012"/>
    </source>
</evidence>
<dbReference type="GO" id="GO:0004673">
    <property type="term" value="F:protein histidine kinase activity"/>
    <property type="evidence" value="ECO:0007669"/>
    <property type="project" value="UniProtKB-EC"/>
</dbReference>
<evidence type="ECO:0000256" key="3">
    <source>
        <dbReference type="ARBA" id="ARBA00022553"/>
    </source>
</evidence>
<dbReference type="SMART" id="SM00387">
    <property type="entry name" value="HATPase_c"/>
    <property type="match status" value="1"/>
</dbReference>
<dbReference type="PANTHER" id="PTHR43065:SF10">
    <property type="entry name" value="PEROXIDE STRESS-ACTIVATED HISTIDINE KINASE MAK3"/>
    <property type="match status" value="1"/>
</dbReference>
<dbReference type="PRINTS" id="PR00344">
    <property type="entry name" value="BCTRLSENSOR"/>
</dbReference>
<name>A0A6A7RZ96_9PROT</name>
<dbReference type="InterPro" id="IPR005467">
    <property type="entry name" value="His_kinase_dom"/>
</dbReference>
<evidence type="ECO:0000259" key="9">
    <source>
        <dbReference type="PROSITE" id="PS50109"/>
    </source>
</evidence>
<dbReference type="Proteomes" id="UP000342300">
    <property type="component" value="Unassembled WGS sequence"/>
</dbReference>
<evidence type="ECO:0000313" key="11">
    <source>
        <dbReference type="Proteomes" id="UP000342300"/>
    </source>
</evidence>
<sequence>MWVEVGDTGKGIEPEDMDKIFDPFFTTKATGKGSGLGLSLADNIVRRHGGRLETRSKPGKGSVFRVTLPRNRLLNNEAF</sequence>
<comment type="catalytic activity">
    <reaction evidence="1">
        <text>ATP + protein L-histidine = ADP + protein N-phospho-L-histidine.</text>
        <dbReference type="EC" id="2.7.13.3"/>
    </reaction>
</comment>
<reference evidence="10 11" key="1">
    <citation type="submission" date="2017-09" db="EMBL/GenBank/DDBJ databases">
        <title>Metagenomic Analysis Reveals Denitrifying Candidatus Accumulibacter and Flanking Population as a Source of N2O.</title>
        <authorList>
            <person name="Gao H."/>
            <person name="Mao Y."/>
            <person name="Zhao X."/>
            <person name="Liu W.-T."/>
            <person name="Zhang T."/>
            <person name="Wells G."/>
        </authorList>
    </citation>
    <scope>NUCLEOTIDE SEQUENCE [LARGE SCALE GENOMIC DNA]</scope>
    <source>
        <strain evidence="10">CANDO_2_IC</strain>
    </source>
</reference>
<evidence type="ECO:0000313" key="10">
    <source>
        <dbReference type="EMBL" id="MQM32262.1"/>
    </source>
</evidence>
<dbReference type="InterPro" id="IPR004358">
    <property type="entry name" value="Sig_transdc_His_kin-like_C"/>
</dbReference>
<dbReference type="InterPro" id="IPR036890">
    <property type="entry name" value="HATPase_C_sf"/>
</dbReference>
<keyword evidence="5" id="KW-0547">Nucleotide-binding</keyword>
<keyword evidence="7" id="KW-0067">ATP-binding</keyword>
<keyword evidence="8" id="KW-0902">Two-component regulatory system</keyword>
<dbReference type="GO" id="GO:0005524">
    <property type="term" value="F:ATP binding"/>
    <property type="evidence" value="ECO:0007669"/>
    <property type="project" value="UniProtKB-KW"/>
</dbReference>
<keyword evidence="3" id="KW-0597">Phosphoprotein</keyword>
<dbReference type="Pfam" id="PF02518">
    <property type="entry name" value="HATPase_c"/>
    <property type="match status" value="1"/>
</dbReference>
<protein>
    <recommendedName>
        <fullName evidence="2">histidine kinase</fullName>
        <ecNumber evidence="2">2.7.13.3</ecNumber>
    </recommendedName>
</protein>
<dbReference type="AlphaFoldDB" id="A0A6A7RZ96"/>
<evidence type="ECO:0000256" key="7">
    <source>
        <dbReference type="ARBA" id="ARBA00022840"/>
    </source>
</evidence>
<proteinExistence type="predicted"/>
<feature type="domain" description="Histidine kinase" evidence="9">
    <location>
        <begin position="1"/>
        <end position="72"/>
    </location>
</feature>
<keyword evidence="4" id="KW-0808">Transferase</keyword>
<evidence type="ECO:0000256" key="5">
    <source>
        <dbReference type="ARBA" id="ARBA00022741"/>
    </source>
</evidence>
<comment type="caution">
    <text evidence="10">The sequence shown here is derived from an EMBL/GenBank/DDBJ whole genome shotgun (WGS) entry which is preliminary data.</text>
</comment>
<evidence type="ECO:0000256" key="2">
    <source>
        <dbReference type="ARBA" id="ARBA00012438"/>
    </source>
</evidence>